<dbReference type="HOGENOM" id="CLU_3314572_0_0_10"/>
<dbReference type="EMBL" id="CP003369">
    <property type="protein sequence ID" value="AGB29764.1"/>
    <property type="molecule type" value="Genomic_DNA"/>
</dbReference>
<proteinExistence type="predicted"/>
<reference evidence="3 4" key="1">
    <citation type="submission" date="2011-04" db="EMBL/GenBank/DDBJ databases">
        <authorList>
            <person name="Muzny D."/>
            <person name="Qin X."/>
            <person name="Deng J."/>
            <person name="Jiang H."/>
            <person name="Liu Y."/>
            <person name="Qu J."/>
            <person name="Song X.-Z."/>
            <person name="Zhang L."/>
            <person name="Thornton R."/>
            <person name="Coyle M."/>
            <person name="Francisco L."/>
            <person name="Jackson L."/>
            <person name="Javaid M."/>
            <person name="Korchina V."/>
            <person name="Kovar C."/>
            <person name="Mata R."/>
            <person name="Mathew T."/>
            <person name="Ngo R."/>
            <person name="Nguyen L."/>
            <person name="Nguyen N."/>
            <person name="Okwuonu G."/>
            <person name="Ongeri F."/>
            <person name="Pham C."/>
            <person name="Simmons D."/>
            <person name="Wilczek-Boney K."/>
            <person name="Hale W."/>
            <person name="Jakkamsetti A."/>
            <person name="Pham P."/>
            <person name="Ruth R."/>
            <person name="San Lucas F."/>
            <person name="Warren J."/>
            <person name="Zhang J."/>
            <person name="Zhao Z."/>
            <person name="Zhou C."/>
            <person name="Zhu D."/>
            <person name="Lee S."/>
            <person name="Bess C."/>
            <person name="Blankenburg K."/>
            <person name="Forbes L."/>
            <person name="Fu Q."/>
            <person name="Gubbala S."/>
            <person name="Hirani K."/>
            <person name="Jayaseelan J.C."/>
            <person name="Lara F."/>
            <person name="Munidasa M."/>
            <person name="Palculict T."/>
            <person name="Patil S."/>
            <person name="Pu L.-L."/>
            <person name="Saada N."/>
            <person name="Tang L."/>
            <person name="Weissenberger G."/>
            <person name="Zhu Y."/>
            <person name="Hemphill L."/>
            <person name="Shang Y."/>
            <person name="Youmans B."/>
            <person name="Ayvaz T."/>
            <person name="Ross M."/>
            <person name="Santibanez J."/>
            <person name="Aqrawi P."/>
            <person name="Gross S."/>
            <person name="Joshi V."/>
            <person name="Fowler G."/>
            <person name="Nazareth L."/>
            <person name="Reid J."/>
            <person name="Worley K."/>
            <person name="Petrosino J."/>
            <person name="Highlander S."/>
            <person name="Gibbs R."/>
        </authorList>
    </citation>
    <scope>NUCLEOTIDE SEQUENCE [LARGE SCALE GENOMIC DNA]</scope>
    <source>
        <strain evidence="3 4">DSM 3688</strain>
    </source>
</reference>
<dbReference type="AlphaFoldDB" id="F9D771"/>
<dbReference type="KEGG" id="pdt:Prede_2519"/>
<dbReference type="KEGG" id="pdt:Prede_2570"/>
<evidence type="ECO:0000313" key="2">
    <source>
        <dbReference type="EMBL" id="AGB29805.1"/>
    </source>
</evidence>
<name>F9D771_PREDD</name>
<organism evidence="3 4">
    <name type="scientific">Prevotella dentalis (strain ATCC 49559 / DSM 3688 / JCM 13448 / NCTC 12043 / ES 2772)</name>
    <name type="common">Mitsuokella dentalis</name>
    <dbReference type="NCBI Taxonomy" id="908937"/>
    <lineage>
        <taxon>Bacteria</taxon>
        <taxon>Pseudomonadati</taxon>
        <taxon>Bacteroidota</taxon>
        <taxon>Bacteroidia</taxon>
        <taxon>Bacteroidales</taxon>
        <taxon>Prevotellaceae</taxon>
        <taxon>Prevotella</taxon>
    </lineage>
</organism>
<evidence type="ECO:0000313" key="3">
    <source>
        <dbReference type="EMBL" id="EGQ11437.1"/>
    </source>
</evidence>
<dbReference type="EMBL" id="AFPW01000053">
    <property type="protein sequence ID" value="EGQ11437.1"/>
    <property type="molecule type" value="Genomic_DNA"/>
</dbReference>
<evidence type="ECO:0000313" key="5">
    <source>
        <dbReference type="Proteomes" id="UP000010862"/>
    </source>
</evidence>
<dbReference type="PATRIC" id="fig|908937.9.peg.2662"/>
<dbReference type="Proteomes" id="UP000007820">
    <property type="component" value="Unassembled WGS sequence"/>
</dbReference>
<dbReference type="STRING" id="908937.Prede_2519"/>
<keyword evidence="5" id="KW-1185">Reference proteome</keyword>
<dbReference type="EMBL" id="CP003369">
    <property type="protein sequence ID" value="AGB29805.1"/>
    <property type="molecule type" value="Genomic_DNA"/>
</dbReference>
<sequence>MPFKYNRTTKNYTFNLNITDVFFNGKSIYYTLNHKTHTA</sequence>
<protein>
    <submittedName>
        <fullName evidence="3">Plasmid stabilization protein</fullName>
    </submittedName>
</protein>
<evidence type="ECO:0000313" key="1">
    <source>
        <dbReference type="EMBL" id="AGB29764.1"/>
    </source>
</evidence>
<accession>F9D771</accession>
<evidence type="ECO:0000313" key="4">
    <source>
        <dbReference type="Proteomes" id="UP000007820"/>
    </source>
</evidence>
<dbReference type="Proteomes" id="UP000010862">
    <property type="component" value="Chromosome 2"/>
</dbReference>
<gene>
    <name evidence="1" type="ordered locus">Prede_2519</name>
    <name evidence="2" type="ordered locus">Prede_2570</name>
    <name evidence="3" type="ORF">HMPREF9136_2699</name>
</gene>
<reference evidence="1" key="2">
    <citation type="submission" date="2012-02" db="EMBL/GenBank/DDBJ databases">
        <title>Complete sequence of chromosome 2 of Prevotella dentalis DSM 3688.</title>
        <authorList>
            <consortium name="US DOE Joint Genome Institute (JGI-PGF)"/>
            <person name="Lucas S."/>
            <person name="Copeland A."/>
            <person name="Lapidus A."/>
            <person name="Glavina del Rio T."/>
            <person name="Dalin E."/>
            <person name="Tice H."/>
            <person name="Bruce D."/>
            <person name="Goodwin L."/>
            <person name="Pitluck S."/>
            <person name="Peters L."/>
            <person name="Mikhailova N."/>
            <person name="Chertkov O."/>
            <person name="Kyrpides N."/>
            <person name="Mavromatis K."/>
            <person name="Ivanova N."/>
            <person name="Brettin T."/>
            <person name="Detter J.C."/>
            <person name="Han C."/>
            <person name="Larimer F."/>
            <person name="Land M."/>
            <person name="Hauser L."/>
            <person name="Markowitz V."/>
            <person name="Cheng J.-F."/>
            <person name="Hugenholtz P."/>
            <person name="Woyke T."/>
            <person name="Wu D."/>
            <person name="Gronow S."/>
            <person name="Wellnitz S."/>
            <person name="Brambilla E."/>
            <person name="Klenk H.-P."/>
            <person name="Eisen J.A."/>
        </authorList>
    </citation>
    <scope>NUCLEOTIDE SEQUENCE</scope>
    <source>
        <strain evidence="1">DSM 3688</strain>
    </source>
</reference>